<accession>A0A8R1ETW0</accession>
<dbReference type="Proteomes" id="UP000005237">
    <property type="component" value="Unassembled WGS sequence"/>
</dbReference>
<evidence type="ECO:0000313" key="3">
    <source>
        <dbReference type="Proteomes" id="UP000005237"/>
    </source>
</evidence>
<organism evidence="2 3">
    <name type="scientific">Caenorhabditis japonica</name>
    <dbReference type="NCBI Taxonomy" id="281687"/>
    <lineage>
        <taxon>Eukaryota</taxon>
        <taxon>Metazoa</taxon>
        <taxon>Ecdysozoa</taxon>
        <taxon>Nematoda</taxon>
        <taxon>Chromadorea</taxon>
        <taxon>Rhabditida</taxon>
        <taxon>Rhabditina</taxon>
        <taxon>Rhabditomorpha</taxon>
        <taxon>Rhabditoidea</taxon>
        <taxon>Rhabditidae</taxon>
        <taxon>Peloderinae</taxon>
        <taxon>Caenorhabditis</taxon>
    </lineage>
</organism>
<proteinExistence type="predicted"/>
<dbReference type="EnsemblMetazoa" id="CJA42513a.1">
    <property type="protein sequence ID" value="CJA42513a.1"/>
    <property type="gene ID" value="WBGene00218361"/>
</dbReference>
<reference evidence="3" key="1">
    <citation type="submission" date="2010-08" db="EMBL/GenBank/DDBJ databases">
        <authorList>
            <consortium name="Caenorhabditis japonica Sequencing Consortium"/>
            <person name="Wilson R.K."/>
        </authorList>
    </citation>
    <scope>NUCLEOTIDE SEQUENCE [LARGE SCALE GENOMIC DNA]</scope>
    <source>
        <strain evidence="3">DF5081</strain>
    </source>
</reference>
<dbReference type="AlphaFoldDB" id="A0A8R1ETW0"/>
<evidence type="ECO:0000256" key="1">
    <source>
        <dbReference type="SAM" id="MobiDB-lite"/>
    </source>
</evidence>
<evidence type="ECO:0000313" key="2">
    <source>
        <dbReference type="EnsemblMetazoa" id="CJA42513a.1"/>
    </source>
</evidence>
<name>A0A8R1ETW0_CAEJA</name>
<protein>
    <submittedName>
        <fullName evidence="2">Uncharacterized protein</fullName>
    </submittedName>
</protein>
<reference evidence="2" key="2">
    <citation type="submission" date="2022-06" db="UniProtKB">
        <authorList>
            <consortium name="EnsemblMetazoa"/>
        </authorList>
    </citation>
    <scope>IDENTIFICATION</scope>
    <source>
        <strain evidence="2">DF5081</strain>
    </source>
</reference>
<sequence length="25" mass="3069">VHAEARGKVRDPRRRDETRRDESYN</sequence>
<feature type="region of interest" description="Disordered" evidence="1">
    <location>
        <begin position="1"/>
        <end position="25"/>
    </location>
</feature>
<keyword evidence="3" id="KW-1185">Reference proteome</keyword>